<proteinExistence type="predicted"/>
<dbReference type="Proteomes" id="UP001341281">
    <property type="component" value="Chromosome 04"/>
</dbReference>
<dbReference type="PANTHER" id="PTHR33165:SF82">
    <property type="entry name" value="OS11G0231400 PROTEIN"/>
    <property type="match status" value="1"/>
</dbReference>
<gene>
    <name evidence="1" type="ORF">U9M48_021305</name>
</gene>
<dbReference type="PANTHER" id="PTHR33165">
    <property type="entry name" value="F-BOX DOMAIN CONTAINING PROTEIN-LIKE-RELATED"/>
    <property type="match status" value="1"/>
</dbReference>
<name>A0AAQ3TG17_PASNO</name>
<reference evidence="1 2" key="1">
    <citation type="submission" date="2024-02" db="EMBL/GenBank/DDBJ databases">
        <title>High-quality chromosome-scale genome assembly of Pensacola bahiagrass (Paspalum notatum Flugge var. saurae).</title>
        <authorList>
            <person name="Vega J.M."/>
            <person name="Podio M."/>
            <person name="Orjuela J."/>
            <person name="Siena L.A."/>
            <person name="Pessino S.C."/>
            <person name="Combes M.C."/>
            <person name="Mariac C."/>
            <person name="Albertini E."/>
            <person name="Pupilli F."/>
            <person name="Ortiz J.P.A."/>
            <person name="Leblanc O."/>
        </authorList>
    </citation>
    <scope>NUCLEOTIDE SEQUENCE [LARGE SCALE GENOMIC DNA]</scope>
    <source>
        <strain evidence="1">R1</strain>
        <tissue evidence="1">Leaf</tissue>
    </source>
</reference>
<evidence type="ECO:0000313" key="2">
    <source>
        <dbReference type="Proteomes" id="UP001341281"/>
    </source>
</evidence>
<organism evidence="1 2">
    <name type="scientific">Paspalum notatum var. saurae</name>
    <dbReference type="NCBI Taxonomy" id="547442"/>
    <lineage>
        <taxon>Eukaryota</taxon>
        <taxon>Viridiplantae</taxon>
        <taxon>Streptophyta</taxon>
        <taxon>Embryophyta</taxon>
        <taxon>Tracheophyta</taxon>
        <taxon>Spermatophyta</taxon>
        <taxon>Magnoliopsida</taxon>
        <taxon>Liliopsida</taxon>
        <taxon>Poales</taxon>
        <taxon>Poaceae</taxon>
        <taxon>PACMAD clade</taxon>
        <taxon>Panicoideae</taxon>
        <taxon>Andropogonodae</taxon>
        <taxon>Paspaleae</taxon>
        <taxon>Paspalinae</taxon>
        <taxon>Paspalum</taxon>
    </lineage>
</organism>
<protein>
    <submittedName>
        <fullName evidence="1">Uncharacterized protein</fullName>
    </submittedName>
</protein>
<accession>A0AAQ3TG17</accession>
<evidence type="ECO:0000313" key="1">
    <source>
        <dbReference type="EMBL" id="WVZ72923.1"/>
    </source>
</evidence>
<dbReference type="AlphaFoldDB" id="A0AAQ3TG17"/>
<sequence>MRSACVLDSVDGLLVLQRDHDTAIRLLHPFTGDILDFPPLETLLGYVHLGLLGDKWRYLRDIMATSINVSANGAVSLMMMQRCMTRVAFATSGKQ</sequence>
<dbReference type="EMBL" id="CP144748">
    <property type="protein sequence ID" value="WVZ72923.1"/>
    <property type="molecule type" value="Genomic_DNA"/>
</dbReference>
<keyword evidence="2" id="KW-1185">Reference proteome</keyword>